<dbReference type="SUPFAM" id="SSF53098">
    <property type="entry name" value="Ribonuclease H-like"/>
    <property type="match status" value="1"/>
</dbReference>
<name>A0A642V0P6_9ASCO</name>
<comment type="subcellular location">
    <subcellularLocation>
        <location evidence="1">Nucleus</location>
    </subcellularLocation>
</comment>
<comment type="caution">
    <text evidence="3">The sequence shown here is derived from an EMBL/GenBank/DDBJ whole genome shotgun (WGS) entry which is preliminary data.</text>
</comment>
<keyword evidence="1" id="KW-0239">DNA-directed DNA polymerase</keyword>
<dbReference type="InterPro" id="IPR029703">
    <property type="entry name" value="POL2"/>
</dbReference>
<keyword evidence="1" id="KW-0863">Zinc-finger</keyword>
<dbReference type="GO" id="GO:0006287">
    <property type="term" value="P:base-excision repair, gap-filling"/>
    <property type="evidence" value="ECO:0007669"/>
    <property type="project" value="TreeGrafter"/>
</dbReference>
<dbReference type="GO" id="GO:0008622">
    <property type="term" value="C:epsilon DNA polymerase complex"/>
    <property type="evidence" value="ECO:0007669"/>
    <property type="project" value="InterPro"/>
</dbReference>
<evidence type="ECO:0000313" key="4">
    <source>
        <dbReference type="Proteomes" id="UP000761534"/>
    </source>
</evidence>
<dbReference type="GO" id="GO:0006297">
    <property type="term" value="P:nucleotide-excision repair, DNA gap filling"/>
    <property type="evidence" value="ECO:0007669"/>
    <property type="project" value="TreeGrafter"/>
</dbReference>
<dbReference type="GO" id="GO:0006272">
    <property type="term" value="P:leading strand elongation"/>
    <property type="evidence" value="ECO:0007669"/>
    <property type="project" value="TreeGrafter"/>
</dbReference>
<keyword evidence="1" id="KW-0539">Nucleus</keyword>
<dbReference type="EMBL" id="SWFS01000345">
    <property type="protein sequence ID" value="KAA8909267.1"/>
    <property type="molecule type" value="Genomic_DNA"/>
</dbReference>
<dbReference type="AlphaFoldDB" id="A0A642V0P6"/>
<keyword evidence="1" id="KW-0235">DNA replication</keyword>
<evidence type="ECO:0000256" key="2">
    <source>
        <dbReference type="SAM" id="MobiDB-lite"/>
    </source>
</evidence>
<keyword evidence="4" id="KW-1185">Reference proteome</keyword>
<keyword evidence="1" id="KW-0408">Iron</keyword>
<keyword evidence="1" id="KW-0808">Transferase</keyword>
<keyword evidence="1" id="KW-0411">Iron-sulfur</keyword>
<dbReference type="Proteomes" id="UP000761534">
    <property type="component" value="Unassembled WGS sequence"/>
</dbReference>
<dbReference type="VEuPathDB" id="FungiDB:TRICI_004579"/>
<comment type="catalytic activity">
    <reaction evidence="1">
        <text>DNA(n) + a 2'-deoxyribonucleoside 5'-triphosphate = DNA(n+1) + diphosphate</text>
        <dbReference type="Rhea" id="RHEA:22508"/>
        <dbReference type="Rhea" id="RHEA-COMP:17339"/>
        <dbReference type="Rhea" id="RHEA-COMP:17340"/>
        <dbReference type="ChEBI" id="CHEBI:33019"/>
        <dbReference type="ChEBI" id="CHEBI:61560"/>
        <dbReference type="ChEBI" id="CHEBI:173112"/>
        <dbReference type="EC" id="2.7.7.7"/>
    </reaction>
</comment>
<dbReference type="GO" id="GO:0008270">
    <property type="term" value="F:zinc ion binding"/>
    <property type="evidence" value="ECO:0007669"/>
    <property type="project" value="UniProtKB-KW"/>
</dbReference>
<dbReference type="InterPro" id="IPR012337">
    <property type="entry name" value="RNaseH-like_sf"/>
</dbReference>
<evidence type="ECO:0000256" key="1">
    <source>
        <dbReference type="RuleBase" id="RU365029"/>
    </source>
</evidence>
<dbReference type="GO" id="GO:0051539">
    <property type="term" value="F:4 iron, 4 sulfur cluster binding"/>
    <property type="evidence" value="ECO:0007669"/>
    <property type="project" value="UniProtKB-KW"/>
</dbReference>
<accession>A0A642V0P6</accession>
<reference evidence="3" key="1">
    <citation type="journal article" date="2019" name="G3 (Bethesda)">
        <title>Genome Assemblies of Two Rare Opportunistic Yeast Pathogens: Diutina rugosa (syn. Candida rugosa) and Trichomonascus ciferrii (syn. Candida ciferrii).</title>
        <authorList>
            <person name="Mixao V."/>
            <person name="Saus E."/>
            <person name="Hansen A.P."/>
            <person name="Lass-Florl C."/>
            <person name="Gabaldon T."/>
        </authorList>
    </citation>
    <scope>NUCLEOTIDE SEQUENCE</scope>
    <source>
        <strain evidence="3">CBS 4856</strain>
    </source>
</reference>
<dbReference type="GO" id="GO:0000278">
    <property type="term" value="P:mitotic cell cycle"/>
    <property type="evidence" value="ECO:0007669"/>
    <property type="project" value="TreeGrafter"/>
</dbReference>
<keyword evidence="1" id="KW-0479">Metal-binding</keyword>
<keyword evidence="1" id="KW-0862">Zinc</keyword>
<dbReference type="PANTHER" id="PTHR10670:SF0">
    <property type="entry name" value="DNA POLYMERASE EPSILON CATALYTIC SUBUNIT A"/>
    <property type="match status" value="1"/>
</dbReference>
<keyword evidence="1" id="KW-0004">4Fe-4S</keyword>
<dbReference type="GO" id="GO:0003677">
    <property type="term" value="F:DNA binding"/>
    <property type="evidence" value="ECO:0007669"/>
    <property type="project" value="UniProtKB-KW"/>
</dbReference>
<keyword evidence="1" id="KW-0238">DNA-binding</keyword>
<dbReference type="Gene3D" id="3.30.342.10">
    <property type="entry name" value="DNA Polymerase, chain B, domain 1"/>
    <property type="match status" value="1"/>
</dbReference>
<dbReference type="OrthoDB" id="10060449at2759"/>
<dbReference type="EC" id="2.7.7.7" evidence="1"/>
<gene>
    <name evidence="3" type="ORF">TRICI_004579</name>
</gene>
<dbReference type="PANTHER" id="PTHR10670">
    <property type="entry name" value="DNA POLYMERASE EPSILON CATALYTIC SUBUNIT A"/>
    <property type="match status" value="1"/>
</dbReference>
<proteinExistence type="inferred from homology"/>
<organism evidence="3 4">
    <name type="scientific">Trichomonascus ciferrii</name>
    <dbReference type="NCBI Taxonomy" id="44093"/>
    <lineage>
        <taxon>Eukaryota</taxon>
        <taxon>Fungi</taxon>
        <taxon>Dikarya</taxon>
        <taxon>Ascomycota</taxon>
        <taxon>Saccharomycotina</taxon>
        <taxon>Dipodascomycetes</taxon>
        <taxon>Dipodascales</taxon>
        <taxon>Trichomonascaceae</taxon>
        <taxon>Trichomonascus</taxon>
        <taxon>Trichomonascus ciferrii complex</taxon>
    </lineage>
</organism>
<comment type="function">
    <text evidence="1">DNA polymerase II participates in chromosomal DNA replication.</text>
</comment>
<dbReference type="GO" id="GO:0045004">
    <property type="term" value="P:DNA replication proofreading"/>
    <property type="evidence" value="ECO:0007669"/>
    <property type="project" value="TreeGrafter"/>
</dbReference>
<feature type="compositionally biased region" description="Polar residues" evidence="2">
    <location>
        <begin position="1"/>
        <end position="14"/>
    </location>
</feature>
<comment type="cofactor">
    <cofactor evidence="1">
        <name>[4Fe-4S] cluster</name>
        <dbReference type="ChEBI" id="CHEBI:49883"/>
    </cofactor>
</comment>
<sequence>MPVQQFGQGQTNRASRYAKSKPDRDTTINENTLSADATGLASRFDDAAMKDKLDGMMGFERYEAGPKKVGWLINMHKEGFESDIEEFLRKKLEGVVKKLTHLEKEDLSLPNHLLGLKRKLIKLEFNNVSDLLAARKVMFPIVEENKKKIETEDSYAELSLASALNGADQTASRVRGPENYITEIHEYDVPYHVRVSIDKGECLIKFFI</sequence>
<dbReference type="GO" id="GO:0003887">
    <property type="term" value="F:DNA-directed DNA polymerase activity"/>
    <property type="evidence" value="ECO:0007669"/>
    <property type="project" value="UniProtKB-KW"/>
</dbReference>
<keyword evidence="1" id="KW-0548">Nucleotidyltransferase</keyword>
<comment type="similarity">
    <text evidence="1">Belongs to the DNA polymerase type-B family.</text>
</comment>
<protein>
    <recommendedName>
        <fullName evidence="1">DNA polymerase epsilon catalytic subunit</fullName>
        <ecNumber evidence="1">2.7.7.7</ecNumber>
    </recommendedName>
</protein>
<dbReference type="GO" id="GO:0008310">
    <property type="term" value="F:single-stranded DNA 3'-5' DNA exonuclease activity"/>
    <property type="evidence" value="ECO:0007669"/>
    <property type="project" value="TreeGrafter"/>
</dbReference>
<evidence type="ECO:0000313" key="3">
    <source>
        <dbReference type="EMBL" id="KAA8909267.1"/>
    </source>
</evidence>
<feature type="region of interest" description="Disordered" evidence="2">
    <location>
        <begin position="1"/>
        <end position="29"/>
    </location>
</feature>